<evidence type="ECO:0000313" key="6">
    <source>
        <dbReference type="Proteomes" id="UP001324115"/>
    </source>
</evidence>
<proteinExistence type="predicted"/>
<keyword evidence="1" id="KW-0479">Metal-binding</keyword>
<dbReference type="InterPro" id="IPR050295">
    <property type="entry name" value="Plant_2OG-oxidoreductases"/>
</dbReference>
<keyword evidence="2" id="KW-0847">Vitamin C</keyword>
<dbReference type="PANTHER" id="PTHR47991">
    <property type="entry name" value="OXOGLUTARATE/IRON-DEPENDENT DIOXYGENASE"/>
    <property type="match status" value="1"/>
</dbReference>
<dbReference type="GO" id="GO:0031418">
    <property type="term" value="F:L-ascorbic acid binding"/>
    <property type="evidence" value="ECO:0007669"/>
    <property type="project" value="UniProtKB-KW"/>
</dbReference>
<keyword evidence="3" id="KW-0408">Iron</keyword>
<dbReference type="Pfam" id="PF14226">
    <property type="entry name" value="DIOX_N"/>
    <property type="match status" value="1"/>
</dbReference>
<accession>A0AAN7FAP3</accession>
<dbReference type="AlphaFoldDB" id="A0AAN7FAP3"/>
<sequence length="175" mass="19696">MSMESKTEVIPGKSIIVPSVQELSKDPIINIPARYVRDDQEDPLIGSYDPSLPSVPVIDVERLDVEDYMNSELDRLHSASKDWGFFQIVSNGIYRSIEHRATVNSTNETLSIATFHSSNLDSELGPAPSLIGPDNPAKFRRVSMEKYFEDLFARKLDGKSYLHFMRIENGEGNTC</sequence>
<evidence type="ECO:0000313" key="5">
    <source>
        <dbReference type="EMBL" id="KAK4589395.1"/>
    </source>
</evidence>
<protein>
    <recommendedName>
        <fullName evidence="4">Non-haem dioxygenase N-terminal domain-containing protein</fullName>
    </recommendedName>
</protein>
<feature type="domain" description="Non-haem dioxygenase N-terminal" evidence="4">
    <location>
        <begin position="55"/>
        <end position="96"/>
    </location>
</feature>
<evidence type="ECO:0000256" key="3">
    <source>
        <dbReference type="ARBA" id="ARBA00023004"/>
    </source>
</evidence>
<evidence type="ECO:0000256" key="1">
    <source>
        <dbReference type="ARBA" id="ARBA00022723"/>
    </source>
</evidence>
<comment type="caution">
    <text evidence="5">The sequence shown here is derived from an EMBL/GenBank/DDBJ whole genome shotgun (WGS) entry which is preliminary data.</text>
</comment>
<dbReference type="GO" id="GO:0046872">
    <property type="term" value="F:metal ion binding"/>
    <property type="evidence" value="ECO:0007669"/>
    <property type="project" value="UniProtKB-KW"/>
</dbReference>
<dbReference type="SUPFAM" id="SSF51197">
    <property type="entry name" value="Clavaminate synthase-like"/>
    <property type="match status" value="2"/>
</dbReference>
<dbReference type="Gene3D" id="2.60.120.330">
    <property type="entry name" value="B-lactam Antibiotic, Isopenicillin N Synthase, Chain"/>
    <property type="match status" value="2"/>
</dbReference>
<organism evidence="5 6">
    <name type="scientific">Quercus rubra</name>
    <name type="common">Northern red oak</name>
    <name type="synonym">Quercus borealis</name>
    <dbReference type="NCBI Taxonomy" id="3512"/>
    <lineage>
        <taxon>Eukaryota</taxon>
        <taxon>Viridiplantae</taxon>
        <taxon>Streptophyta</taxon>
        <taxon>Embryophyta</taxon>
        <taxon>Tracheophyta</taxon>
        <taxon>Spermatophyta</taxon>
        <taxon>Magnoliopsida</taxon>
        <taxon>eudicotyledons</taxon>
        <taxon>Gunneridae</taxon>
        <taxon>Pentapetalae</taxon>
        <taxon>rosids</taxon>
        <taxon>fabids</taxon>
        <taxon>Fagales</taxon>
        <taxon>Fagaceae</taxon>
        <taxon>Quercus</taxon>
    </lineage>
</organism>
<reference evidence="5 6" key="1">
    <citation type="journal article" date="2023" name="G3 (Bethesda)">
        <title>A haplotype-resolved chromosome-scale genome for Quercus rubra L. provides insights into the genetics of adaptive traits for red oak species.</title>
        <authorList>
            <person name="Kapoor B."/>
            <person name="Jenkins J."/>
            <person name="Schmutz J."/>
            <person name="Zhebentyayeva T."/>
            <person name="Kuelheim C."/>
            <person name="Coggeshall M."/>
            <person name="Heim C."/>
            <person name="Lasky J.R."/>
            <person name="Leites L."/>
            <person name="Islam-Faridi N."/>
            <person name="Romero-Severson J."/>
            <person name="DeLeo V.L."/>
            <person name="Lucas S.M."/>
            <person name="Lazic D."/>
            <person name="Gailing O."/>
            <person name="Carlson J."/>
            <person name="Staton M."/>
        </authorList>
    </citation>
    <scope>NUCLEOTIDE SEQUENCE [LARGE SCALE GENOMIC DNA]</scope>
    <source>
        <strain evidence="5">Pseudo-F2</strain>
    </source>
</reference>
<name>A0AAN7FAP3_QUERU</name>
<dbReference type="InterPro" id="IPR026992">
    <property type="entry name" value="DIOX_N"/>
</dbReference>
<dbReference type="Proteomes" id="UP001324115">
    <property type="component" value="Unassembled WGS sequence"/>
</dbReference>
<dbReference type="EMBL" id="JAXUIC010000005">
    <property type="protein sequence ID" value="KAK4589395.1"/>
    <property type="molecule type" value="Genomic_DNA"/>
</dbReference>
<gene>
    <name evidence="5" type="ORF">RGQ29_020106</name>
</gene>
<dbReference type="InterPro" id="IPR027443">
    <property type="entry name" value="IPNS-like_sf"/>
</dbReference>
<evidence type="ECO:0000259" key="4">
    <source>
        <dbReference type="Pfam" id="PF14226"/>
    </source>
</evidence>
<evidence type="ECO:0000256" key="2">
    <source>
        <dbReference type="ARBA" id="ARBA00022896"/>
    </source>
</evidence>
<keyword evidence="6" id="KW-1185">Reference proteome</keyword>